<dbReference type="InParanoid" id="E9GSD8"/>
<proteinExistence type="predicted"/>
<evidence type="ECO:0000256" key="1">
    <source>
        <dbReference type="SAM" id="MobiDB-lite"/>
    </source>
</evidence>
<name>E9GSD8_DAPPU</name>
<keyword evidence="2" id="KW-0732">Signal</keyword>
<dbReference type="EMBL" id="GL732562">
    <property type="protein sequence ID" value="EFX77595.1"/>
    <property type="molecule type" value="Genomic_DNA"/>
</dbReference>
<evidence type="ECO:0000256" key="2">
    <source>
        <dbReference type="SAM" id="SignalP"/>
    </source>
</evidence>
<sequence length="305" mass="34853">MSGYTLVVTVTILVIAFSLPNQLSALSANTFLKNQNRASAERMDEATVVRKIESQAHLKELREKREMDDDGIDLSTEGSHVRTRRQARRQTPMKSPSPVKKDSCGVDLEVHEKLEDVKNYVKITRENRKEIEKLLLKIMKERNELQQIEKNTSEEIEILMQLIDKTTVEGDALLQSEKKKANNQVSTLQTEIDRLKANKNSEDLSELRAQLVRTTNDVNQQKLMIDDMKPQRDFAESRKQVAVQRSNVCVKLFTDLKDMQNNLDGNMALKYKRGEIGNLDGLLSNKRNCCSQKGCDVSPLELHLQ</sequence>
<evidence type="ECO:0000313" key="4">
    <source>
        <dbReference type="Proteomes" id="UP000000305"/>
    </source>
</evidence>
<gene>
    <name evidence="3" type="ORF">DAPPUDRAFT_305778</name>
</gene>
<dbReference type="KEGG" id="dpx:DAPPUDRAFT_305778"/>
<accession>E9GSD8</accession>
<dbReference type="AlphaFoldDB" id="E9GSD8"/>
<organism evidence="3 4">
    <name type="scientific">Daphnia pulex</name>
    <name type="common">Water flea</name>
    <dbReference type="NCBI Taxonomy" id="6669"/>
    <lineage>
        <taxon>Eukaryota</taxon>
        <taxon>Metazoa</taxon>
        <taxon>Ecdysozoa</taxon>
        <taxon>Arthropoda</taxon>
        <taxon>Crustacea</taxon>
        <taxon>Branchiopoda</taxon>
        <taxon>Diplostraca</taxon>
        <taxon>Cladocera</taxon>
        <taxon>Anomopoda</taxon>
        <taxon>Daphniidae</taxon>
        <taxon>Daphnia</taxon>
    </lineage>
</organism>
<feature type="signal peptide" evidence="2">
    <location>
        <begin position="1"/>
        <end position="25"/>
    </location>
</feature>
<feature type="chain" id="PRO_5003241435" evidence="2">
    <location>
        <begin position="26"/>
        <end position="305"/>
    </location>
</feature>
<dbReference type="Proteomes" id="UP000000305">
    <property type="component" value="Unassembled WGS sequence"/>
</dbReference>
<feature type="region of interest" description="Disordered" evidence="1">
    <location>
        <begin position="61"/>
        <end position="103"/>
    </location>
</feature>
<protein>
    <submittedName>
        <fullName evidence="3">Uncharacterized protein</fullName>
    </submittedName>
</protein>
<evidence type="ECO:0000313" key="3">
    <source>
        <dbReference type="EMBL" id="EFX77595.1"/>
    </source>
</evidence>
<dbReference type="OrthoDB" id="10406374at2759"/>
<dbReference type="HOGENOM" id="CLU_912941_0_0_1"/>
<reference evidence="3 4" key="1">
    <citation type="journal article" date="2011" name="Science">
        <title>The ecoresponsive genome of Daphnia pulex.</title>
        <authorList>
            <person name="Colbourne J.K."/>
            <person name="Pfrender M.E."/>
            <person name="Gilbert D."/>
            <person name="Thomas W.K."/>
            <person name="Tucker A."/>
            <person name="Oakley T.H."/>
            <person name="Tokishita S."/>
            <person name="Aerts A."/>
            <person name="Arnold G.J."/>
            <person name="Basu M.K."/>
            <person name="Bauer D.J."/>
            <person name="Caceres C.E."/>
            <person name="Carmel L."/>
            <person name="Casola C."/>
            <person name="Choi J.H."/>
            <person name="Detter J.C."/>
            <person name="Dong Q."/>
            <person name="Dusheyko S."/>
            <person name="Eads B.D."/>
            <person name="Frohlich T."/>
            <person name="Geiler-Samerotte K.A."/>
            <person name="Gerlach D."/>
            <person name="Hatcher P."/>
            <person name="Jogdeo S."/>
            <person name="Krijgsveld J."/>
            <person name="Kriventseva E.V."/>
            <person name="Kultz D."/>
            <person name="Laforsch C."/>
            <person name="Lindquist E."/>
            <person name="Lopez J."/>
            <person name="Manak J.R."/>
            <person name="Muller J."/>
            <person name="Pangilinan J."/>
            <person name="Patwardhan R.P."/>
            <person name="Pitluck S."/>
            <person name="Pritham E.J."/>
            <person name="Rechtsteiner A."/>
            <person name="Rho M."/>
            <person name="Rogozin I.B."/>
            <person name="Sakarya O."/>
            <person name="Salamov A."/>
            <person name="Schaack S."/>
            <person name="Shapiro H."/>
            <person name="Shiga Y."/>
            <person name="Skalitzky C."/>
            <person name="Smith Z."/>
            <person name="Souvorov A."/>
            <person name="Sung W."/>
            <person name="Tang Z."/>
            <person name="Tsuchiya D."/>
            <person name="Tu H."/>
            <person name="Vos H."/>
            <person name="Wang M."/>
            <person name="Wolf Y.I."/>
            <person name="Yamagata H."/>
            <person name="Yamada T."/>
            <person name="Ye Y."/>
            <person name="Shaw J.R."/>
            <person name="Andrews J."/>
            <person name="Crease T.J."/>
            <person name="Tang H."/>
            <person name="Lucas S.M."/>
            <person name="Robertson H.M."/>
            <person name="Bork P."/>
            <person name="Koonin E.V."/>
            <person name="Zdobnov E.M."/>
            <person name="Grigoriev I.V."/>
            <person name="Lynch M."/>
            <person name="Boore J.L."/>
        </authorList>
    </citation>
    <scope>NUCLEOTIDE SEQUENCE [LARGE SCALE GENOMIC DNA]</scope>
</reference>
<keyword evidence="4" id="KW-1185">Reference proteome</keyword>